<accession>A0ACC0U6K2</accession>
<evidence type="ECO:0000313" key="2">
    <source>
        <dbReference type="Proteomes" id="UP001207468"/>
    </source>
</evidence>
<organism evidence="1 2">
    <name type="scientific">Russula earlei</name>
    <dbReference type="NCBI Taxonomy" id="71964"/>
    <lineage>
        <taxon>Eukaryota</taxon>
        <taxon>Fungi</taxon>
        <taxon>Dikarya</taxon>
        <taxon>Basidiomycota</taxon>
        <taxon>Agaricomycotina</taxon>
        <taxon>Agaricomycetes</taxon>
        <taxon>Russulales</taxon>
        <taxon>Russulaceae</taxon>
        <taxon>Russula</taxon>
    </lineage>
</organism>
<protein>
    <submittedName>
        <fullName evidence="1">Uncharacterized protein</fullName>
    </submittedName>
</protein>
<keyword evidence="2" id="KW-1185">Reference proteome</keyword>
<name>A0ACC0U6K2_9AGAM</name>
<comment type="caution">
    <text evidence="1">The sequence shown here is derived from an EMBL/GenBank/DDBJ whole genome shotgun (WGS) entry which is preliminary data.</text>
</comment>
<gene>
    <name evidence="1" type="ORF">F5148DRAFT_132900</name>
</gene>
<sequence length="164" mass="18593">MCVTSRRVTLTGNECLVLYTSSLMACQVLNVTLFERSPRRVWQGPRRPSSALQSVKATCAHLIELATYVPSLLRDYSPNFVLLFTLLCDGRACRYYLSIDHHAIKPYFSSSRNKHFSGHEIIPRRHTVTLSCLRGYILRAVMRRVAAAQVRAQTPITAQASRTH</sequence>
<dbReference type="Proteomes" id="UP001207468">
    <property type="component" value="Unassembled WGS sequence"/>
</dbReference>
<proteinExistence type="predicted"/>
<dbReference type="EMBL" id="JAGFNK010000130">
    <property type="protein sequence ID" value="KAI9507333.1"/>
    <property type="molecule type" value="Genomic_DNA"/>
</dbReference>
<evidence type="ECO:0000313" key="1">
    <source>
        <dbReference type="EMBL" id="KAI9507333.1"/>
    </source>
</evidence>
<reference evidence="1" key="1">
    <citation type="submission" date="2021-03" db="EMBL/GenBank/DDBJ databases">
        <title>Evolutionary priming and transition to the ectomycorrhizal habit in an iconic lineage of mushroom-forming fungi: is preadaptation a requirement?</title>
        <authorList>
            <consortium name="DOE Joint Genome Institute"/>
            <person name="Looney B.P."/>
            <person name="Miyauchi S."/>
            <person name="Morin E."/>
            <person name="Drula E."/>
            <person name="Courty P.E."/>
            <person name="Chicoki N."/>
            <person name="Fauchery L."/>
            <person name="Kohler A."/>
            <person name="Kuo A."/>
            <person name="LaButti K."/>
            <person name="Pangilinan J."/>
            <person name="Lipzen A."/>
            <person name="Riley R."/>
            <person name="Andreopoulos W."/>
            <person name="He G."/>
            <person name="Johnson J."/>
            <person name="Barry K.W."/>
            <person name="Grigoriev I.V."/>
            <person name="Nagy L."/>
            <person name="Hibbett D."/>
            <person name="Henrissat B."/>
            <person name="Matheny P.B."/>
            <person name="Labbe J."/>
            <person name="Martin A.F."/>
        </authorList>
    </citation>
    <scope>NUCLEOTIDE SEQUENCE</scope>
    <source>
        <strain evidence="1">BPL698</strain>
    </source>
</reference>